<feature type="transmembrane region" description="Helical" evidence="1">
    <location>
        <begin position="7"/>
        <end position="29"/>
    </location>
</feature>
<reference evidence="3" key="1">
    <citation type="submission" date="2018-11" db="EMBL/GenBank/DDBJ databases">
        <title>Complete genome sequence of Paenibacillus sp. ML311-T8.</title>
        <authorList>
            <person name="Nam Y.-D."/>
            <person name="Kang J."/>
            <person name="Chung W.-H."/>
            <person name="Park Y.S."/>
        </authorList>
    </citation>
    <scope>NUCLEOTIDE SEQUENCE [LARGE SCALE GENOMIC DNA]</scope>
    <source>
        <strain evidence="3">ML311-T8</strain>
    </source>
</reference>
<sequence length="179" mass="20244">MSNNAKAGLIITGILIVVSAMVYLVLYGINREDLKTEIPLPSDEAARAYVLEHKLLTTVEEIRTEHPGGPNFKSLQGTDEAGKVKIVWLTGKDTKIKERGSILVEEGLTKEFMLAKLLKEKNIKESDLKDIFIAPYDYTSGRIIWFAKEKDIRGHVLSYDFKTGELLFEIFQDPTAWKL</sequence>
<dbReference type="EMBL" id="CP034235">
    <property type="protein sequence ID" value="QGQ94143.1"/>
    <property type="molecule type" value="Genomic_DNA"/>
</dbReference>
<evidence type="ECO:0008006" key="4">
    <source>
        <dbReference type="Google" id="ProtNLM"/>
    </source>
</evidence>
<evidence type="ECO:0000256" key="1">
    <source>
        <dbReference type="SAM" id="Phobius"/>
    </source>
</evidence>
<name>A0A6B8RF48_9BACL</name>
<protein>
    <recommendedName>
        <fullName evidence="4">DUF5590 domain-containing protein</fullName>
    </recommendedName>
</protein>
<evidence type="ECO:0000313" key="3">
    <source>
        <dbReference type="Proteomes" id="UP000426246"/>
    </source>
</evidence>
<keyword evidence="3" id="KW-1185">Reference proteome</keyword>
<dbReference type="KEGG" id="ppsc:EHS13_04090"/>
<keyword evidence="1" id="KW-0472">Membrane</keyword>
<keyword evidence="1" id="KW-0812">Transmembrane</keyword>
<accession>A0A6B8RF48</accession>
<organism evidence="2 3">
    <name type="scientific">Paenibacillus psychroresistens</name>
    <dbReference type="NCBI Taxonomy" id="1778678"/>
    <lineage>
        <taxon>Bacteria</taxon>
        <taxon>Bacillati</taxon>
        <taxon>Bacillota</taxon>
        <taxon>Bacilli</taxon>
        <taxon>Bacillales</taxon>
        <taxon>Paenibacillaceae</taxon>
        <taxon>Paenibacillus</taxon>
    </lineage>
</organism>
<proteinExistence type="predicted"/>
<dbReference type="Proteomes" id="UP000426246">
    <property type="component" value="Chromosome"/>
</dbReference>
<keyword evidence="1" id="KW-1133">Transmembrane helix</keyword>
<dbReference type="OrthoDB" id="2622464at2"/>
<evidence type="ECO:0000313" key="2">
    <source>
        <dbReference type="EMBL" id="QGQ94143.1"/>
    </source>
</evidence>
<dbReference type="RefSeq" id="WP_155699142.1">
    <property type="nucleotide sequence ID" value="NZ_CP034235.1"/>
</dbReference>
<gene>
    <name evidence="2" type="ORF">EHS13_04090</name>
</gene>
<dbReference type="AlphaFoldDB" id="A0A6B8RF48"/>